<reference evidence="1 2" key="1">
    <citation type="journal article" date="2009" name="Science">
        <title>Genome sequence, comparative analysis, and population genetics of the domestic horse.</title>
        <authorList>
            <consortium name="Broad Institute Genome Sequencing Platform"/>
            <consortium name="Broad Institute Whole Genome Assembly Team"/>
            <person name="Wade C.M."/>
            <person name="Giulotto E."/>
            <person name="Sigurdsson S."/>
            <person name="Zoli M."/>
            <person name="Gnerre S."/>
            <person name="Imsland F."/>
            <person name="Lear T.L."/>
            <person name="Adelson D.L."/>
            <person name="Bailey E."/>
            <person name="Bellone R.R."/>
            <person name="Bloecker H."/>
            <person name="Distl O."/>
            <person name="Edgar R.C."/>
            <person name="Garber M."/>
            <person name="Leeb T."/>
            <person name="Mauceli E."/>
            <person name="MacLeod J.N."/>
            <person name="Penedo M.C.T."/>
            <person name="Raison J.M."/>
            <person name="Sharpe T."/>
            <person name="Vogel J."/>
            <person name="Andersson L."/>
            <person name="Antczak D.F."/>
            <person name="Biagi T."/>
            <person name="Binns M.M."/>
            <person name="Chowdhary B.P."/>
            <person name="Coleman S.J."/>
            <person name="Della Valle G."/>
            <person name="Fryc S."/>
            <person name="Guerin G."/>
            <person name="Hasegawa T."/>
            <person name="Hill E.W."/>
            <person name="Jurka J."/>
            <person name="Kiialainen A."/>
            <person name="Lindgren G."/>
            <person name="Liu J."/>
            <person name="Magnani E."/>
            <person name="Mickelson J.R."/>
            <person name="Murray J."/>
            <person name="Nergadze S.G."/>
            <person name="Onofrio R."/>
            <person name="Pedroni S."/>
            <person name="Piras M.F."/>
            <person name="Raudsepp T."/>
            <person name="Rocchi M."/>
            <person name="Roeed K.H."/>
            <person name="Ryder O.A."/>
            <person name="Searle S."/>
            <person name="Skow L."/>
            <person name="Swinburne J.E."/>
            <person name="Syvaenen A.C."/>
            <person name="Tozaki T."/>
            <person name="Valberg S.J."/>
            <person name="Vaudin M."/>
            <person name="White J.R."/>
            <person name="Zody M.C."/>
            <person name="Lander E.S."/>
            <person name="Lindblad-Toh K."/>
        </authorList>
    </citation>
    <scope>NUCLEOTIDE SEQUENCE [LARGE SCALE GENOMIC DNA]</scope>
    <source>
        <strain evidence="1 2">Thoroughbred</strain>
    </source>
</reference>
<evidence type="ECO:0008006" key="3">
    <source>
        <dbReference type="Google" id="ProtNLM"/>
    </source>
</evidence>
<dbReference type="Ensembl" id="ENSECAT00000110537.1">
    <property type="protein sequence ID" value="ENSECAP00000073964.1"/>
    <property type="gene ID" value="ENSECAG00000059104.1"/>
</dbReference>
<proteinExistence type="predicted"/>
<reference evidence="1" key="3">
    <citation type="submission" date="2025-09" db="UniProtKB">
        <authorList>
            <consortium name="Ensembl"/>
        </authorList>
    </citation>
    <scope>IDENTIFICATION</scope>
    <source>
        <strain evidence="1">Thoroughbred</strain>
    </source>
</reference>
<dbReference type="AlphaFoldDB" id="A0A9L0SIY3"/>
<accession>A0A9L0SIY3</accession>
<sequence>MHKDTCSPMFTAALFTIAKTWKKPKCPSRDEWIKKMWYIYTKEYYSAIRNDEIQPFVTTWMDLEDIMLSEISQREKVKYCLISLISRKLKKRHTHTHSNRDWIGGYQRARGEEGRVKGVIRHMCVAMDGN</sequence>
<evidence type="ECO:0000313" key="1">
    <source>
        <dbReference type="Ensembl" id="ENSECAP00000073964.1"/>
    </source>
</evidence>
<name>A0A9L0SIY3_HORSE</name>
<reference evidence="1" key="2">
    <citation type="submission" date="2025-08" db="UniProtKB">
        <authorList>
            <consortium name="Ensembl"/>
        </authorList>
    </citation>
    <scope>IDENTIFICATION</scope>
    <source>
        <strain evidence="1">Thoroughbred</strain>
    </source>
</reference>
<dbReference type="Proteomes" id="UP000002281">
    <property type="component" value="Chromosome 14"/>
</dbReference>
<keyword evidence="2" id="KW-1185">Reference proteome</keyword>
<dbReference type="GeneTree" id="ENSGT01150000286925"/>
<evidence type="ECO:0000313" key="2">
    <source>
        <dbReference type="Proteomes" id="UP000002281"/>
    </source>
</evidence>
<protein>
    <recommendedName>
        <fullName evidence="3">DUF1725 domain-containing protein</fullName>
    </recommendedName>
</protein>
<organism evidence="1 2">
    <name type="scientific">Equus caballus</name>
    <name type="common">Horse</name>
    <dbReference type="NCBI Taxonomy" id="9796"/>
    <lineage>
        <taxon>Eukaryota</taxon>
        <taxon>Metazoa</taxon>
        <taxon>Chordata</taxon>
        <taxon>Craniata</taxon>
        <taxon>Vertebrata</taxon>
        <taxon>Euteleostomi</taxon>
        <taxon>Mammalia</taxon>
        <taxon>Eutheria</taxon>
        <taxon>Laurasiatheria</taxon>
        <taxon>Perissodactyla</taxon>
        <taxon>Equidae</taxon>
        <taxon>Equus</taxon>
    </lineage>
</organism>